<proteinExistence type="predicted"/>
<organism evidence="1">
    <name type="scientific">viral metagenome</name>
    <dbReference type="NCBI Taxonomy" id="1070528"/>
    <lineage>
        <taxon>unclassified sequences</taxon>
        <taxon>metagenomes</taxon>
        <taxon>organismal metagenomes</taxon>
    </lineage>
</organism>
<name>A0A6C0D632_9ZZZZ</name>
<sequence length="124" mass="13745">MSKQVSKNMPSNGSDVTDRTSTFILGRKAFNFSSHNSENLKKNADYSSLTNKSTSNVCAKPLENMSNDLRIQRLRLATIGNSSMILKNDKDFIQLNGKNQDVNYVNNVLSRVRGGGYIAPKKGK</sequence>
<accession>A0A6C0D632</accession>
<dbReference type="EMBL" id="MN739537">
    <property type="protein sequence ID" value="QHT11740.1"/>
    <property type="molecule type" value="Genomic_DNA"/>
</dbReference>
<dbReference type="AlphaFoldDB" id="A0A6C0D632"/>
<reference evidence="1" key="1">
    <citation type="journal article" date="2020" name="Nature">
        <title>Giant virus diversity and host interactions through global metagenomics.</title>
        <authorList>
            <person name="Schulz F."/>
            <person name="Roux S."/>
            <person name="Paez-Espino D."/>
            <person name="Jungbluth S."/>
            <person name="Walsh D.A."/>
            <person name="Denef V.J."/>
            <person name="McMahon K.D."/>
            <person name="Konstantinidis K.T."/>
            <person name="Eloe-Fadrosh E.A."/>
            <person name="Kyrpides N.C."/>
            <person name="Woyke T."/>
        </authorList>
    </citation>
    <scope>NUCLEOTIDE SEQUENCE</scope>
    <source>
        <strain evidence="1">GVMAG-M-3300023174-116</strain>
    </source>
</reference>
<evidence type="ECO:0000313" key="1">
    <source>
        <dbReference type="EMBL" id="QHT11740.1"/>
    </source>
</evidence>
<protein>
    <submittedName>
        <fullName evidence="1">Uncharacterized protein</fullName>
    </submittedName>
</protein>